<gene>
    <name evidence="3" type="ORF">WHR41_06517</name>
</gene>
<feature type="compositionally biased region" description="Polar residues" evidence="1">
    <location>
        <begin position="576"/>
        <end position="588"/>
    </location>
</feature>
<feature type="region of interest" description="Disordered" evidence="1">
    <location>
        <begin position="941"/>
        <end position="994"/>
    </location>
</feature>
<dbReference type="GeneID" id="96007960"/>
<feature type="compositionally biased region" description="Low complexity" evidence="1">
    <location>
        <begin position="384"/>
        <end position="397"/>
    </location>
</feature>
<feature type="chain" id="PRO_5044209755" evidence="2">
    <location>
        <begin position="27"/>
        <end position="1011"/>
    </location>
</feature>
<feature type="compositionally biased region" description="Polar residues" evidence="1">
    <location>
        <begin position="492"/>
        <end position="505"/>
    </location>
</feature>
<keyword evidence="2" id="KW-0732">Signal</keyword>
<feature type="compositionally biased region" description="Low complexity" evidence="1">
    <location>
        <begin position="534"/>
        <end position="544"/>
    </location>
</feature>
<feature type="signal peptide" evidence="2">
    <location>
        <begin position="1"/>
        <end position="26"/>
    </location>
</feature>
<dbReference type="AlphaFoldDB" id="A0AB34KLX6"/>
<feature type="compositionally biased region" description="Polar residues" evidence="1">
    <location>
        <begin position="454"/>
        <end position="465"/>
    </location>
</feature>
<evidence type="ECO:0000256" key="1">
    <source>
        <dbReference type="SAM" id="MobiDB-lite"/>
    </source>
</evidence>
<evidence type="ECO:0000313" key="3">
    <source>
        <dbReference type="EMBL" id="KAL1585181.1"/>
    </source>
</evidence>
<dbReference type="RefSeq" id="XP_069228287.1">
    <property type="nucleotide sequence ID" value="XM_069375122.1"/>
</dbReference>
<dbReference type="Proteomes" id="UP000803884">
    <property type="component" value="Unassembled WGS sequence"/>
</dbReference>
<organism evidence="3 4">
    <name type="scientific">Cladosporium halotolerans</name>
    <dbReference type="NCBI Taxonomy" id="1052096"/>
    <lineage>
        <taxon>Eukaryota</taxon>
        <taxon>Fungi</taxon>
        <taxon>Dikarya</taxon>
        <taxon>Ascomycota</taxon>
        <taxon>Pezizomycotina</taxon>
        <taxon>Dothideomycetes</taxon>
        <taxon>Dothideomycetidae</taxon>
        <taxon>Cladosporiales</taxon>
        <taxon>Cladosporiaceae</taxon>
        <taxon>Cladosporium</taxon>
    </lineage>
</organism>
<feature type="compositionally biased region" description="Low complexity" evidence="1">
    <location>
        <begin position="950"/>
        <end position="994"/>
    </location>
</feature>
<accession>A0AB34KLX6</accession>
<name>A0AB34KLX6_9PEZI</name>
<sequence length="1011" mass="102023">MAYSGSSIRAVLLVFALIFCSSIGNAELNGTLWSNTTTNLSAGTSGKADVSDFSSKLLTTSTKTSSDGLGAFVAAGMGMSRSASKTTETSSLAESLRTNTTAQATATTSSSSASALITTPPISGNYTLSFTGDCWQQWSAYWSANSSASRAWTNIQVGMTTTKLFTDYSYDFTSSVISGTTTSCQINGGTVQLIYWPPASSTWINGNYSAITRNSSEKATIVTLGTTLTSPTVYVSFDSLYARDSCSLFGKTHYDQIVAITNTANLSSLYGWGRYNGLGSPASFNFTDLYVTPVPDYIYQSQPRCASSYAMFDPRRGNQLTMPANWTCPRTAPYDPILSIPMEVRDLDPDWANCIGGINGVYDPPIALTPADSIAKPTVPAGNPDTTTDAAPASTPKPTDPPVTSKPEPAKPSDTSLPENQDPEPSTGDSQTVDSSDKPATTAGKPADGELSGGTLQQPKPTSSPDAAPGSDTSDDPAANDQGNTDDGPKQQAGNDPPASNGQSSTDDHPTQPADSGPAPILDSPDNKPATTNALSVLASAEASAKGEQYPPANGANPADSDSSSDGQSPEAEPSPGNSPAHQTQAVNDPSDPEPFTGQSGPSQGSPTAMVASLQGGGSATIKQAGESIIIAQDGLSAAVTQGGAATIGTHVYSAAPGGGAVVVDSSATHFIGAQAGPVAEATSLTVNGQVITASRQGNGVILADATQTITAQPGSLQIFGSQTVQINSEGAELAIGTATFAIPNKAMQSAAESTAVWTKDGSTFTAISQGSSIILEAPDATITMSPGTVATFAGEQISVASAGGILVHGGQTASFKSADTNGASNDEAHVVSADGDSVVIQEGSRTLTMSAGQATVIDGKTLSAASTGGAVVMVDGGRTSTLSKQATSDDEVVASADGSSIIVKDGNRTLTLTPGQTTVVGGKTFIAQASGSAMVVAEDDATSTVPVQTTEDSSSESATGTSSTGLDPTETSSSSETDAASSDSAAGQLPSGASLAGSVAGSAMLLMLIL</sequence>
<evidence type="ECO:0000256" key="2">
    <source>
        <dbReference type="SAM" id="SignalP"/>
    </source>
</evidence>
<evidence type="ECO:0000313" key="4">
    <source>
        <dbReference type="Proteomes" id="UP000803884"/>
    </source>
</evidence>
<feature type="region of interest" description="Disordered" evidence="1">
    <location>
        <begin position="373"/>
        <end position="615"/>
    </location>
</feature>
<proteinExistence type="predicted"/>
<keyword evidence="4" id="KW-1185">Reference proteome</keyword>
<dbReference type="EMBL" id="JAAQHG020000021">
    <property type="protein sequence ID" value="KAL1585181.1"/>
    <property type="molecule type" value="Genomic_DNA"/>
</dbReference>
<feature type="compositionally biased region" description="Polar residues" evidence="1">
    <location>
        <begin position="597"/>
        <end position="607"/>
    </location>
</feature>
<comment type="caution">
    <text evidence="3">The sequence shown here is derived from an EMBL/GenBank/DDBJ whole genome shotgun (WGS) entry which is preliminary data.</text>
</comment>
<feature type="compositionally biased region" description="Polar residues" evidence="1">
    <location>
        <begin position="413"/>
        <end position="434"/>
    </location>
</feature>
<reference evidence="3 4" key="1">
    <citation type="journal article" date="2020" name="Microbiol. Resour. Announc.">
        <title>Draft Genome Sequence of a Cladosporium Species Isolated from the Mesophotic Ascidian Didemnum maculosum.</title>
        <authorList>
            <person name="Gioti A."/>
            <person name="Siaperas R."/>
            <person name="Nikolaivits E."/>
            <person name="Le Goff G."/>
            <person name="Ouazzani J."/>
            <person name="Kotoulas G."/>
            <person name="Topakas E."/>
        </authorList>
    </citation>
    <scope>NUCLEOTIDE SEQUENCE [LARGE SCALE GENOMIC DNA]</scope>
    <source>
        <strain evidence="3 4">TM138-S3</strain>
    </source>
</reference>
<protein>
    <submittedName>
        <fullName evidence="3">Uncharacterized protein</fullName>
    </submittedName>
</protein>